<evidence type="ECO:0000256" key="1">
    <source>
        <dbReference type="ARBA" id="ARBA00004141"/>
    </source>
</evidence>
<organism evidence="9 10">
    <name type="scientific">Aspergillus sclerotioniger CBS 115572</name>
    <dbReference type="NCBI Taxonomy" id="1450535"/>
    <lineage>
        <taxon>Eukaryota</taxon>
        <taxon>Fungi</taxon>
        <taxon>Dikarya</taxon>
        <taxon>Ascomycota</taxon>
        <taxon>Pezizomycotina</taxon>
        <taxon>Eurotiomycetes</taxon>
        <taxon>Eurotiomycetidae</taxon>
        <taxon>Eurotiales</taxon>
        <taxon>Aspergillaceae</taxon>
        <taxon>Aspergillus</taxon>
        <taxon>Aspergillus subgen. Circumdati</taxon>
    </lineage>
</organism>
<evidence type="ECO:0000259" key="8">
    <source>
        <dbReference type="PROSITE" id="PS50850"/>
    </source>
</evidence>
<dbReference type="GO" id="GO:0022857">
    <property type="term" value="F:transmembrane transporter activity"/>
    <property type="evidence" value="ECO:0007669"/>
    <property type="project" value="InterPro"/>
</dbReference>
<keyword evidence="5 7" id="KW-1133">Transmembrane helix</keyword>
<feature type="transmembrane region" description="Helical" evidence="7">
    <location>
        <begin position="131"/>
        <end position="151"/>
    </location>
</feature>
<feature type="domain" description="Major facilitator superfamily (MFS) profile" evidence="8">
    <location>
        <begin position="37"/>
        <end position="444"/>
    </location>
</feature>
<dbReference type="FunFam" id="1.20.1250.20:FF:000034">
    <property type="entry name" value="MFS general substrate transporter"/>
    <property type="match status" value="1"/>
</dbReference>
<dbReference type="FunFam" id="1.20.1250.20:FF:000013">
    <property type="entry name" value="MFS general substrate transporter"/>
    <property type="match status" value="1"/>
</dbReference>
<gene>
    <name evidence="9" type="ORF">BO94DRAFT_455749</name>
</gene>
<evidence type="ECO:0000256" key="2">
    <source>
        <dbReference type="ARBA" id="ARBA00008335"/>
    </source>
</evidence>
<accession>A0A317XBJ8</accession>
<feature type="transmembrane region" description="Helical" evidence="7">
    <location>
        <begin position="263"/>
        <end position="290"/>
    </location>
</feature>
<keyword evidence="3" id="KW-0813">Transport</keyword>
<comment type="subcellular location">
    <subcellularLocation>
        <location evidence="1">Membrane</location>
        <topology evidence="1">Multi-pass membrane protein</topology>
    </subcellularLocation>
</comment>
<feature type="transmembrane region" description="Helical" evidence="7">
    <location>
        <begin position="310"/>
        <end position="328"/>
    </location>
</feature>
<comment type="similarity">
    <text evidence="2">Belongs to the major facilitator superfamily.</text>
</comment>
<dbReference type="Gene3D" id="1.20.1250.20">
    <property type="entry name" value="MFS general substrate transporter like domains"/>
    <property type="match status" value="2"/>
</dbReference>
<feature type="transmembrane region" description="Helical" evidence="7">
    <location>
        <begin position="74"/>
        <end position="91"/>
    </location>
</feature>
<reference evidence="9 10" key="1">
    <citation type="submission" date="2016-12" db="EMBL/GenBank/DDBJ databases">
        <title>The genomes of Aspergillus section Nigri reveals drivers in fungal speciation.</title>
        <authorList>
            <consortium name="DOE Joint Genome Institute"/>
            <person name="Vesth T.C."/>
            <person name="Nybo J."/>
            <person name="Theobald S."/>
            <person name="Brandl J."/>
            <person name="Frisvad J.C."/>
            <person name="Nielsen K.F."/>
            <person name="Lyhne E.K."/>
            <person name="Kogle M.E."/>
            <person name="Kuo A."/>
            <person name="Riley R."/>
            <person name="Clum A."/>
            <person name="Nolan M."/>
            <person name="Lipzen A."/>
            <person name="Salamov A."/>
            <person name="Henrissat B."/>
            <person name="Wiebenga A."/>
            <person name="De Vries R.P."/>
            <person name="Grigoriev I.V."/>
            <person name="Mortensen U.H."/>
            <person name="Andersen M.R."/>
            <person name="Baker S.E."/>
        </authorList>
    </citation>
    <scope>NUCLEOTIDE SEQUENCE [LARGE SCALE GENOMIC DNA]</scope>
    <source>
        <strain evidence="9 10">CBS 115572</strain>
    </source>
</reference>
<feature type="transmembrane region" description="Helical" evidence="7">
    <location>
        <begin position="33"/>
        <end position="54"/>
    </location>
</feature>
<dbReference type="PANTHER" id="PTHR43791:SF48">
    <property type="entry name" value="TRANSPORTER, PUTATIVE (AFU_ORTHOLOGUE AFUA_4G01000)-RELATED"/>
    <property type="match status" value="1"/>
</dbReference>
<feature type="transmembrane region" description="Helical" evidence="7">
    <location>
        <begin position="394"/>
        <end position="415"/>
    </location>
</feature>
<dbReference type="PROSITE" id="PS50850">
    <property type="entry name" value="MFS"/>
    <property type="match status" value="1"/>
</dbReference>
<dbReference type="EMBL" id="MSFK01000002">
    <property type="protein sequence ID" value="PWY95923.1"/>
    <property type="molecule type" value="Genomic_DNA"/>
</dbReference>
<comment type="caution">
    <text evidence="9">The sequence shown here is derived from an EMBL/GenBank/DDBJ whole genome shotgun (WGS) entry which is preliminary data.</text>
</comment>
<name>A0A317XBJ8_9EURO</name>
<dbReference type="AlphaFoldDB" id="A0A317XBJ8"/>
<feature type="transmembrane region" description="Helical" evidence="7">
    <location>
        <begin position="198"/>
        <end position="218"/>
    </location>
</feature>
<evidence type="ECO:0000256" key="6">
    <source>
        <dbReference type="ARBA" id="ARBA00023136"/>
    </source>
</evidence>
<proteinExistence type="inferred from homology"/>
<dbReference type="OrthoDB" id="2985014at2759"/>
<keyword evidence="10" id="KW-1185">Reference proteome</keyword>
<feature type="transmembrane region" description="Helical" evidence="7">
    <location>
        <begin position="103"/>
        <end position="125"/>
    </location>
</feature>
<dbReference type="GO" id="GO:0016020">
    <property type="term" value="C:membrane"/>
    <property type="evidence" value="ECO:0007669"/>
    <property type="project" value="UniProtKB-SubCell"/>
</dbReference>
<protein>
    <submittedName>
        <fullName evidence="9">Permease of the major facilitator superfamily</fullName>
    </submittedName>
</protein>
<dbReference type="STRING" id="1450535.A0A317XBJ8"/>
<evidence type="ECO:0000256" key="5">
    <source>
        <dbReference type="ARBA" id="ARBA00022989"/>
    </source>
</evidence>
<feature type="transmembrane region" description="Helical" evidence="7">
    <location>
        <begin position="427"/>
        <end position="446"/>
    </location>
</feature>
<dbReference type="Pfam" id="PF07690">
    <property type="entry name" value="MFS_1"/>
    <property type="match status" value="1"/>
</dbReference>
<evidence type="ECO:0000313" key="9">
    <source>
        <dbReference type="EMBL" id="PWY95923.1"/>
    </source>
</evidence>
<keyword evidence="6 7" id="KW-0472">Membrane</keyword>
<feature type="transmembrane region" description="Helical" evidence="7">
    <location>
        <begin position="359"/>
        <end position="382"/>
    </location>
</feature>
<dbReference type="InterPro" id="IPR020846">
    <property type="entry name" value="MFS_dom"/>
</dbReference>
<dbReference type="PANTHER" id="PTHR43791">
    <property type="entry name" value="PERMEASE-RELATED"/>
    <property type="match status" value="1"/>
</dbReference>
<feature type="transmembrane region" description="Helical" evidence="7">
    <location>
        <begin position="163"/>
        <end position="186"/>
    </location>
</feature>
<dbReference type="GeneID" id="37109817"/>
<feature type="transmembrane region" description="Helical" evidence="7">
    <location>
        <begin position="335"/>
        <end position="353"/>
    </location>
</feature>
<evidence type="ECO:0000313" key="10">
    <source>
        <dbReference type="Proteomes" id="UP000246702"/>
    </source>
</evidence>
<dbReference type="Proteomes" id="UP000246702">
    <property type="component" value="Unassembled WGS sequence"/>
</dbReference>
<evidence type="ECO:0000256" key="7">
    <source>
        <dbReference type="SAM" id="Phobius"/>
    </source>
</evidence>
<dbReference type="RefSeq" id="XP_025472684.1">
    <property type="nucleotide sequence ID" value="XM_025607674.1"/>
</dbReference>
<dbReference type="InterPro" id="IPR011701">
    <property type="entry name" value="MFS"/>
</dbReference>
<keyword evidence="4 7" id="KW-0812">Transmembrane</keyword>
<dbReference type="InterPro" id="IPR036259">
    <property type="entry name" value="MFS_trans_sf"/>
</dbReference>
<evidence type="ECO:0000256" key="3">
    <source>
        <dbReference type="ARBA" id="ARBA00022448"/>
    </source>
</evidence>
<sequence>MNNVEQGLVATDQCGTPPVDINEKAESRLRRKINFYVLPPVALMYLFCFIDRANIGNAKLAGLEHDLNLHGNDYNAILSIFYIAYIIFEIPSTIACKLIGPGWFLPTITVLFGICSLCTSFVHSIHTASAVRFLLGIFEAGMMPGIAYYLSRWYRQRELAFYLSIYVVTAPLAGAFGGLLASAILTLDHLGTLHSWRMIFAIEGLLTITLGLLTFFILTDRPKTARWLSPEQKHLAITRLMSERVNTTELLDKLDKPKILRGILSPITLTTSLIFLLNNITVSGLAFFAPTIVKSIYPNTTIVAQQLHTVPPYLVGAFFTILFPYLSFRFNHRLIFFLLAPPLMITGYIMFLTTNSPHIRYGATFFISSATFTFGALCNAHVSNNVVSDTARSAAIGVNVMFGNIGGLISTWSFLPSDAPMYRVGNGLNLTTSVLTFLLAAGMWVWMERDNRRRDQVDVERALGGLNMSEVQDLDWRNPGFRWRC</sequence>
<evidence type="ECO:0000256" key="4">
    <source>
        <dbReference type="ARBA" id="ARBA00022692"/>
    </source>
</evidence>
<dbReference type="SUPFAM" id="SSF103473">
    <property type="entry name" value="MFS general substrate transporter"/>
    <property type="match status" value="1"/>
</dbReference>